<dbReference type="OrthoDB" id="3176171at2759"/>
<dbReference type="InterPro" id="IPR006028">
    <property type="entry name" value="GABAA/Glycine_rcpt"/>
</dbReference>
<dbReference type="GO" id="GO:0004888">
    <property type="term" value="F:transmembrane signaling receptor activity"/>
    <property type="evidence" value="ECO:0007669"/>
    <property type="project" value="InterPro"/>
</dbReference>
<feature type="transmembrane region" description="Helical" evidence="1">
    <location>
        <begin position="202"/>
        <end position="223"/>
    </location>
</feature>
<dbReference type="EMBL" id="OC866151">
    <property type="protein sequence ID" value="CAD7632791.1"/>
    <property type="molecule type" value="Genomic_DNA"/>
</dbReference>
<accession>A0A7R9L2J1</accession>
<keyword evidence="3" id="KW-1185">Reference proteome</keyword>
<protein>
    <submittedName>
        <fullName evidence="2">Uncharacterized protein</fullName>
    </submittedName>
</protein>
<sequence>MMSTGSSLKILGTLMMNGLPYISVHFVPPMTMNSTPLHNILVSNMFNIPNIPVPNIMVINIMVVNIMVISIMVVNIMVISIMVVNITVNNIMGPNLLIPNGMVHIITLDNLMVLAIATRDHKLLILEGGHWHMDRIWTPSLHIPTNTQPDILRSGDTNPVLAHIRSDGKILISKSIKSLYSQTGTFSKLTVTFTLRREFGHFILDIYIPSILFVISSWTSFWVEIPAAPARVTLGK</sequence>
<dbReference type="InterPro" id="IPR038050">
    <property type="entry name" value="Neuro_actylchol_rec"/>
</dbReference>
<organism evidence="2">
    <name type="scientific">Medioppia subpectinata</name>
    <dbReference type="NCBI Taxonomy" id="1979941"/>
    <lineage>
        <taxon>Eukaryota</taxon>
        <taxon>Metazoa</taxon>
        <taxon>Ecdysozoa</taxon>
        <taxon>Arthropoda</taxon>
        <taxon>Chelicerata</taxon>
        <taxon>Arachnida</taxon>
        <taxon>Acari</taxon>
        <taxon>Acariformes</taxon>
        <taxon>Sarcoptiformes</taxon>
        <taxon>Oribatida</taxon>
        <taxon>Brachypylina</taxon>
        <taxon>Oppioidea</taxon>
        <taxon>Oppiidae</taxon>
        <taxon>Medioppia</taxon>
    </lineage>
</organism>
<keyword evidence="1" id="KW-0812">Transmembrane</keyword>
<dbReference type="AlphaFoldDB" id="A0A7R9L2J1"/>
<dbReference type="EMBL" id="CAJPIZ010011576">
    <property type="protein sequence ID" value="CAG2113221.1"/>
    <property type="molecule type" value="Genomic_DNA"/>
</dbReference>
<gene>
    <name evidence="2" type="ORF">OSB1V03_LOCUS13193</name>
</gene>
<keyword evidence="1" id="KW-1133">Transmembrane helix</keyword>
<dbReference type="Proteomes" id="UP000759131">
    <property type="component" value="Unassembled WGS sequence"/>
</dbReference>
<evidence type="ECO:0000313" key="2">
    <source>
        <dbReference type="EMBL" id="CAD7632791.1"/>
    </source>
</evidence>
<dbReference type="GO" id="GO:0016020">
    <property type="term" value="C:membrane"/>
    <property type="evidence" value="ECO:0007669"/>
    <property type="project" value="InterPro"/>
</dbReference>
<name>A0A7R9L2J1_9ACAR</name>
<dbReference type="Gene3D" id="1.20.58.390">
    <property type="entry name" value="Neurotransmitter-gated ion-channel transmembrane domain"/>
    <property type="match status" value="1"/>
</dbReference>
<reference evidence="2" key="1">
    <citation type="submission" date="2020-11" db="EMBL/GenBank/DDBJ databases">
        <authorList>
            <person name="Tran Van P."/>
        </authorList>
    </citation>
    <scope>NUCLEOTIDE SEQUENCE</scope>
</reference>
<evidence type="ECO:0000256" key="1">
    <source>
        <dbReference type="SAM" id="Phobius"/>
    </source>
</evidence>
<dbReference type="SUPFAM" id="SSF90112">
    <property type="entry name" value="Neurotransmitter-gated ion-channel transmembrane pore"/>
    <property type="match status" value="1"/>
</dbReference>
<feature type="transmembrane region" description="Helical" evidence="1">
    <location>
        <begin position="58"/>
        <end position="84"/>
    </location>
</feature>
<dbReference type="InterPro" id="IPR036719">
    <property type="entry name" value="Neuro-gated_channel_TM_sf"/>
</dbReference>
<keyword evidence="1" id="KW-0472">Membrane</keyword>
<evidence type="ECO:0000313" key="3">
    <source>
        <dbReference type="Proteomes" id="UP000759131"/>
    </source>
</evidence>
<dbReference type="PRINTS" id="PR00253">
    <property type="entry name" value="GABAARECEPTR"/>
</dbReference>
<proteinExistence type="predicted"/>
<dbReference type="GO" id="GO:0005216">
    <property type="term" value="F:monoatomic ion channel activity"/>
    <property type="evidence" value="ECO:0007669"/>
    <property type="project" value="InterPro"/>
</dbReference>